<protein>
    <submittedName>
        <fullName evidence="2">Uncharacterized protein</fullName>
    </submittedName>
</protein>
<organism evidence="2">
    <name type="scientific">Entomoneis paludosa</name>
    <dbReference type="NCBI Taxonomy" id="265537"/>
    <lineage>
        <taxon>Eukaryota</taxon>
        <taxon>Sar</taxon>
        <taxon>Stramenopiles</taxon>
        <taxon>Ochrophyta</taxon>
        <taxon>Bacillariophyta</taxon>
        <taxon>Bacillariophyceae</taxon>
        <taxon>Bacillariophycidae</taxon>
        <taxon>Entomoneidaceae</taxon>
        <taxon>Entomoneis</taxon>
    </lineage>
</organism>
<feature type="compositionally biased region" description="Low complexity" evidence="1">
    <location>
        <begin position="38"/>
        <end position="51"/>
    </location>
</feature>
<reference evidence="2" key="1">
    <citation type="submission" date="2021-01" db="EMBL/GenBank/DDBJ databases">
        <authorList>
            <person name="Corre E."/>
            <person name="Pelletier E."/>
            <person name="Niang G."/>
            <person name="Scheremetjew M."/>
            <person name="Finn R."/>
            <person name="Kale V."/>
            <person name="Holt S."/>
            <person name="Cochrane G."/>
            <person name="Meng A."/>
            <person name="Brown T."/>
            <person name="Cohen L."/>
        </authorList>
    </citation>
    <scope>NUCLEOTIDE SEQUENCE</scope>
    <source>
        <strain evidence="2">CCMP125</strain>
    </source>
</reference>
<feature type="compositionally biased region" description="Low complexity" evidence="1">
    <location>
        <begin position="121"/>
        <end position="133"/>
    </location>
</feature>
<sequence length="272" mass="29825">MESETVSLMQTETQGRKRRAAVEGDKAGGAVVTKKLRTTSNKQTQSKTSASVPTTRRYNKRRQGEEEKKMDSPSKQDDTSVDVIDTPAKVPVPKVTPPRPSATAAAVTEPFVEKTPIVQNESSTETSVESSGLVEEDEIAKPPKSSSSVSSMLFFSVIVALMALVQWDYHTTIVPRQEQALIESMLCNTIVTEYHKGPRGLDLPDRRLFHRQLPSILSESAEDQQAWLDNVQAARSKVAKKPAAAKKTDSAPSSGGSFFQGVTSFFVPWKKE</sequence>
<name>A0A7S2Y5X4_9STRA</name>
<feature type="compositionally biased region" description="Basic and acidic residues" evidence="1">
    <location>
        <begin position="62"/>
        <end position="78"/>
    </location>
</feature>
<proteinExistence type="predicted"/>
<dbReference type="EMBL" id="HBHT01009692">
    <property type="protein sequence ID" value="CAD9953619.1"/>
    <property type="molecule type" value="Transcribed_RNA"/>
</dbReference>
<evidence type="ECO:0000313" key="2">
    <source>
        <dbReference type="EMBL" id="CAD9953619.1"/>
    </source>
</evidence>
<feature type="compositionally biased region" description="Polar residues" evidence="1">
    <location>
        <begin position="1"/>
        <end position="13"/>
    </location>
</feature>
<gene>
    <name evidence="2" type="ORF">APAL1065_LOCUS6483</name>
</gene>
<feature type="region of interest" description="Disordered" evidence="1">
    <location>
        <begin position="1"/>
        <end position="147"/>
    </location>
</feature>
<accession>A0A7S2Y5X4</accession>
<dbReference type="AlphaFoldDB" id="A0A7S2Y5X4"/>
<evidence type="ECO:0000256" key="1">
    <source>
        <dbReference type="SAM" id="MobiDB-lite"/>
    </source>
</evidence>